<feature type="region of interest" description="Disordered" evidence="1">
    <location>
        <begin position="194"/>
        <end position="232"/>
    </location>
</feature>
<name>A0A3N4I926_ASCIM</name>
<dbReference type="InterPro" id="IPR001810">
    <property type="entry name" value="F-box_dom"/>
</dbReference>
<sequence>MTPSTTLLHLPDDLLAKITTHLSTPKTLLFFSLTNHRIHKIATSPPTLHAFAHHWFTSHWPGYGVLARRVFEPFIRFLRLKQSESETDDNCIHTTRSPSKLVCRQCWYRNAYKLRLRYFEKSQREALPEAEMETVRLELTDVVVAREMGLDWLRRTAWDYRSDQGVAWQVTEEWVAKWAGRLAEEWAGDLKKVKEKKEKKEEEEGKGGEKEEGKDGEEEEEKGVPLTPVQKLEKRHGNPWKWLAGRLVYFNGNKPWRRAVENASGASEQEGAQA</sequence>
<feature type="compositionally biased region" description="Basic and acidic residues" evidence="1">
    <location>
        <begin position="194"/>
        <end position="213"/>
    </location>
</feature>
<evidence type="ECO:0000256" key="1">
    <source>
        <dbReference type="SAM" id="MobiDB-lite"/>
    </source>
</evidence>
<dbReference type="InterPro" id="IPR036047">
    <property type="entry name" value="F-box-like_dom_sf"/>
</dbReference>
<dbReference type="PROSITE" id="PS50181">
    <property type="entry name" value="FBOX"/>
    <property type="match status" value="1"/>
</dbReference>
<keyword evidence="4" id="KW-1185">Reference proteome</keyword>
<protein>
    <recommendedName>
        <fullName evidence="2">F-box domain-containing protein</fullName>
    </recommendedName>
</protein>
<feature type="domain" description="F-box" evidence="2">
    <location>
        <begin position="4"/>
        <end position="54"/>
    </location>
</feature>
<dbReference type="CDD" id="cd09917">
    <property type="entry name" value="F-box_SF"/>
    <property type="match status" value="1"/>
</dbReference>
<evidence type="ECO:0000313" key="3">
    <source>
        <dbReference type="EMBL" id="RPA82575.1"/>
    </source>
</evidence>
<dbReference type="SUPFAM" id="SSF81383">
    <property type="entry name" value="F-box domain"/>
    <property type="match status" value="1"/>
</dbReference>
<evidence type="ECO:0000313" key="4">
    <source>
        <dbReference type="Proteomes" id="UP000275078"/>
    </source>
</evidence>
<dbReference type="AlphaFoldDB" id="A0A3N4I926"/>
<reference evidence="3 4" key="1">
    <citation type="journal article" date="2018" name="Nat. Ecol. Evol.">
        <title>Pezizomycetes genomes reveal the molecular basis of ectomycorrhizal truffle lifestyle.</title>
        <authorList>
            <person name="Murat C."/>
            <person name="Payen T."/>
            <person name="Noel B."/>
            <person name="Kuo A."/>
            <person name="Morin E."/>
            <person name="Chen J."/>
            <person name="Kohler A."/>
            <person name="Krizsan K."/>
            <person name="Balestrini R."/>
            <person name="Da Silva C."/>
            <person name="Montanini B."/>
            <person name="Hainaut M."/>
            <person name="Levati E."/>
            <person name="Barry K.W."/>
            <person name="Belfiori B."/>
            <person name="Cichocki N."/>
            <person name="Clum A."/>
            <person name="Dockter R.B."/>
            <person name="Fauchery L."/>
            <person name="Guy J."/>
            <person name="Iotti M."/>
            <person name="Le Tacon F."/>
            <person name="Lindquist E.A."/>
            <person name="Lipzen A."/>
            <person name="Malagnac F."/>
            <person name="Mello A."/>
            <person name="Molinier V."/>
            <person name="Miyauchi S."/>
            <person name="Poulain J."/>
            <person name="Riccioni C."/>
            <person name="Rubini A."/>
            <person name="Sitrit Y."/>
            <person name="Splivallo R."/>
            <person name="Traeger S."/>
            <person name="Wang M."/>
            <person name="Zifcakova L."/>
            <person name="Wipf D."/>
            <person name="Zambonelli A."/>
            <person name="Paolocci F."/>
            <person name="Nowrousian M."/>
            <person name="Ottonello S."/>
            <person name="Baldrian P."/>
            <person name="Spatafora J.W."/>
            <person name="Henrissat B."/>
            <person name="Nagy L.G."/>
            <person name="Aury J.M."/>
            <person name="Wincker P."/>
            <person name="Grigoriev I.V."/>
            <person name="Bonfante P."/>
            <person name="Martin F.M."/>
        </authorList>
    </citation>
    <scope>NUCLEOTIDE SEQUENCE [LARGE SCALE GENOMIC DNA]</scope>
    <source>
        <strain evidence="3 4">RN42</strain>
    </source>
</reference>
<organism evidence="3 4">
    <name type="scientific">Ascobolus immersus RN42</name>
    <dbReference type="NCBI Taxonomy" id="1160509"/>
    <lineage>
        <taxon>Eukaryota</taxon>
        <taxon>Fungi</taxon>
        <taxon>Dikarya</taxon>
        <taxon>Ascomycota</taxon>
        <taxon>Pezizomycotina</taxon>
        <taxon>Pezizomycetes</taxon>
        <taxon>Pezizales</taxon>
        <taxon>Ascobolaceae</taxon>
        <taxon>Ascobolus</taxon>
    </lineage>
</organism>
<evidence type="ECO:0000259" key="2">
    <source>
        <dbReference type="PROSITE" id="PS50181"/>
    </source>
</evidence>
<gene>
    <name evidence="3" type="ORF">BJ508DRAFT_305450</name>
</gene>
<proteinExistence type="predicted"/>
<dbReference type="Proteomes" id="UP000275078">
    <property type="component" value="Unassembled WGS sequence"/>
</dbReference>
<accession>A0A3N4I926</accession>
<dbReference type="EMBL" id="ML119670">
    <property type="protein sequence ID" value="RPA82575.1"/>
    <property type="molecule type" value="Genomic_DNA"/>
</dbReference>